<reference evidence="5 6" key="1">
    <citation type="submission" date="2017-10" db="EMBL/GenBank/DDBJ databases">
        <title>Sequencing the genomes of 1000 actinobacteria strains.</title>
        <authorList>
            <person name="Klenk H.-P."/>
        </authorList>
    </citation>
    <scope>NUCLEOTIDE SEQUENCE [LARGE SCALE GENOMIC DNA]</scope>
    <source>
        <strain evidence="5 6">DSM 15597</strain>
    </source>
</reference>
<accession>A0A2A9CQ65</accession>
<dbReference type="Gene3D" id="3.40.190.10">
    <property type="entry name" value="Periplasmic binding protein-like II"/>
    <property type="match status" value="2"/>
</dbReference>
<keyword evidence="6" id="KW-1185">Reference proteome</keyword>
<evidence type="ECO:0000256" key="4">
    <source>
        <dbReference type="SAM" id="SignalP"/>
    </source>
</evidence>
<dbReference type="RefSeq" id="WP_098459783.1">
    <property type="nucleotide sequence ID" value="NZ_PDJC01000001.1"/>
</dbReference>
<dbReference type="GO" id="GO:0042956">
    <property type="term" value="P:maltodextrin transmembrane transport"/>
    <property type="evidence" value="ECO:0007669"/>
    <property type="project" value="TreeGrafter"/>
</dbReference>
<gene>
    <name evidence="5" type="ORF">ATK74_0757</name>
</gene>
<comment type="similarity">
    <text evidence="1">Belongs to the bacterial solute-binding protein 1 family.</text>
</comment>
<dbReference type="PANTHER" id="PTHR30061">
    <property type="entry name" value="MALTOSE-BINDING PERIPLASMIC PROTEIN"/>
    <property type="match status" value="1"/>
</dbReference>
<feature type="signal peptide" evidence="4">
    <location>
        <begin position="1"/>
        <end position="26"/>
    </location>
</feature>
<protein>
    <submittedName>
        <fullName evidence="5">Carbohydrate ABC transporter substrate-binding protein (CUT1 family)</fullName>
    </submittedName>
</protein>
<dbReference type="PANTHER" id="PTHR30061:SF50">
    <property type="entry name" value="MALTOSE_MALTODEXTRIN-BINDING PERIPLASMIC PROTEIN"/>
    <property type="match status" value="1"/>
</dbReference>
<feature type="chain" id="PRO_5012337514" evidence="4">
    <location>
        <begin position="27"/>
        <end position="430"/>
    </location>
</feature>
<dbReference type="Pfam" id="PF01547">
    <property type="entry name" value="SBP_bac_1"/>
    <property type="match status" value="1"/>
</dbReference>
<keyword evidence="3 4" id="KW-0732">Signal</keyword>
<evidence type="ECO:0000313" key="5">
    <source>
        <dbReference type="EMBL" id="PFG16225.1"/>
    </source>
</evidence>
<proteinExistence type="inferred from homology"/>
<dbReference type="GO" id="GO:0015768">
    <property type="term" value="P:maltose transport"/>
    <property type="evidence" value="ECO:0007669"/>
    <property type="project" value="TreeGrafter"/>
</dbReference>
<dbReference type="AlphaFoldDB" id="A0A2A9CQ65"/>
<evidence type="ECO:0000256" key="2">
    <source>
        <dbReference type="ARBA" id="ARBA00022448"/>
    </source>
</evidence>
<name>A0A2A9CQ65_9ACTN</name>
<dbReference type="OrthoDB" id="3171346at2"/>
<dbReference type="PROSITE" id="PS51257">
    <property type="entry name" value="PROKAR_LIPOPROTEIN"/>
    <property type="match status" value="1"/>
</dbReference>
<keyword evidence="2" id="KW-0813">Transport</keyword>
<dbReference type="GO" id="GO:1901982">
    <property type="term" value="F:maltose binding"/>
    <property type="evidence" value="ECO:0007669"/>
    <property type="project" value="TreeGrafter"/>
</dbReference>
<dbReference type="Proteomes" id="UP000226079">
    <property type="component" value="Unassembled WGS sequence"/>
</dbReference>
<dbReference type="GO" id="GO:0055052">
    <property type="term" value="C:ATP-binding cassette (ABC) transporter complex, substrate-binding subunit-containing"/>
    <property type="evidence" value="ECO:0007669"/>
    <property type="project" value="TreeGrafter"/>
</dbReference>
<dbReference type="InterPro" id="IPR006059">
    <property type="entry name" value="SBP"/>
</dbReference>
<organism evidence="5 6">
    <name type="scientific">Propionicimonas paludicola</name>
    <dbReference type="NCBI Taxonomy" id="185243"/>
    <lineage>
        <taxon>Bacteria</taxon>
        <taxon>Bacillati</taxon>
        <taxon>Actinomycetota</taxon>
        <taxon>Actinomycetes</taxon>
        <taxon>Propionibacteriales</taxon>
        <taxon>Nocardioidaceae</taxon>
        <taxon>Propionicimonas</taxon>
    </lineage>
</organism>
<dbReference type="SUPFAM" id="SSF53850">
    <property type="entry name" value="Periplasmic binding protein-like II"/>
    <property type="match status" value="1"/>
</dbReference>
<sequence>MKHARLLGAVAAVMALTLAGCGTGTAAPSASGSAPNASAPAEKVSLTFWGTYGNGGNSSQTKALAPLIDSFEKANPDITINYVDMPYDQLKQTLTTAAAGGELPDLLRSDIGWIAQYGKLGAFAPLDQTMPDFKTFADAVYPGTLAANAWNGHYYGLPLDTNTRVLVTSPEALKAAGLSKPPATFAEFTAMADKLKGTKIKAFADGGLGQWNIMPWIWSGGGALTDDAVTKASGYLDSPKSVAAVQMLVDLYKAGQIPNLITGNQGATGTSDGLPGGNYASILDGPWMVDIWKQQYPKFAPNYSPVPAGDGGSVSVIGGESIVMSTSTKHAEAALKFIRFTQSEEFQLAMAATGQMPVVEATGTKAATQFPYLAPFAEQLKTAKSRLNIPEAAKVDTILNNHLTEAFKGTATVQAALTAAAAEIDPLLAK</sequence>
<evidence type="ECO:0000256" key="1">
    <source>
        <dbReference type="ARBA" id="ARBA00008520"/>
    </source>
</evidence>
<comment type="caution">
    <text evidence="5">The sequence shown here is derived from an EMBL/GenBank/DDBJ whole genome shotgun (WGS) entry which is preliminary data.</text>
</comment>
<dbReference type="EMBL" id="PDJC01000001">
    <property type="protein sequence ID" value="PFG16225.1"/>
    <property type="molecule type" value="Genomic_DNA"/>
</dbReference>
<evidence type="ECO:0000256" key="3">
    <source>
        <dbReference type="ARBA" id="ARBA00022729"/>
    </source>
</evidence>
<evidence type="ECO:0000313" key="6">
    <source>
        <dbReference type="Proteomes" id="UP000226079"/>
    </source>
</evidence>